<dbReference type="PANTHER" id="PTHR33434:SF4">
    <property type="entry name" value="PHOSPHATASE PROTEIN"/>
    <property type="match status" value="1"/>
</dbReference>
<sequence>MLSLLDASAIRRWCGAAAAGLSERRAEIDALNVYPIPDGDTGTNLDLTLRSAAEALESDALADGSTGAGAVLAAMAQGAVLGARGNSGVIVSQILRGMADAFGDVASADGAQLAAALEAACESAYAAVAKPVEGTILSVLRCAAEESRRTCDRPGASLADIVAAAADGATAALARTPGQLDVLAAAGVVDAGGQGLVVMLDALAATVRCREAPARAASVDTGPLSPTQTQGAEAGPAAPEYEVQYLLRSDEPSVARLKKALGELGDSLAVVGTGDGVFNVHVHVNDVGAAIEAGIEAGRPHRISVVRLANQLPGKHPGKLRRKHPDSHSDEVRNQVPGKLPDQIPDHVAHRPADHPVGHPAGHTESSRTGTAMVAVAPGEELGDLFRSEGVAVVEGGLGDNPSTAEVLAGILAVDAARVILLPNAAAGRAVAELAAEQAREQGIEVAVVPTKSPLQGLAAVAVHDEDRRFEDDVIALAEAAAATRFAEVTLAVRESITYAGRCAAGDVLGLIDGEVVRIGSDVSEVAIDLVNRLIAAGGELVTVVSGAGAGAAQAAAVLERHVRAAHPLVDISMFSGGQPYFPLLIGVE</sequence>
<dbReference type="Pfam" id="PF02734">
    <property type="entry name" value="Dak2"/>
    <property type="match status" value="1"/>
</dbReference>
<dbReference type="EMBL" id="JAVREH010000001">
    <property type="protein sequence ID" value="MDT0259908.1"/>
    <property type="molecule type" value="Genomic_DNA"/>
</dbReference>
<proteinExistence type="predicted"/>
<comment type="caution">
    <text evidence="3">The sequence shown here is derived from an EMBL/GenBank/DDBJ whole genome shotgun (WGS) entry which is preliminary data.</text>
</comment>
<dbReference type="InterPro" id="IPR048394">
    <property type="entry name" value="FakA-like_M"/>
</dbReference>
<keyword evidence="4" id="KW-1185">Reference proteome</keyword>
<dbReference type="RefSeq" id="WP_311421067.1">
    <property type="nucleotide sequence ID" value="NZ_JAVREH010000001.1"/>
</dbReference>
<dbReference type="InterPro" id="IPR050270">
    <property type="entry name" value="DegV_domain_contain"/>
</dbReference>
<evidence type="ECO:0000256" key="1">
    <source>
        <dbReference type="SAM" id="MobiDB-lite"/>
    </source>
</evidence>
<evidence type="ECO:0000313" key="3">
    <source>
        <dbReference type="EMBL" id="MDT0259908.1"/>
    </source>
</evidence>
<dbReference type="InterPro" id="IPR036117">
    <property type="entry name" value="DhaL_dom_sf"/>
</dbReference>
<dbReference type="PANTHER" id="PTHR33434">
    <property type="entry name" value="DEGV DOMAIN-CONTAINING PROTEIN DR_1986-RELATED"/>
    <property type="match status" value="1"/>
</dbReference>
<evidence type="ECO:0000313" key="4">
    <source>
        <dbReference type="Proteomes" id="UP001183176"/>
    </source>
</evidence>
<feature type="region of interest" description="Disordered" evidence="1">
    <location>
        <begin position="310"/>
        <end position="369"/>
    </location>
</feature>
<evidence type="ECO:0000259" key="2">
    <source>
        <dbReference type="PROSITE" id="PS51480"/>
    </source>
</evidence>
<reference evidence="4" key="1">
    <citation type="submission" date="2023-07" db="EMBL/GenBank/DDBJ databases">
        <title>30 novel species of actinomycetes from the DSMZ collection.</title>
        <authorList>
            <person name="Nouioui I."/>
        </authorList>
    </citation>
    <scope>NUCLEOTIDE SEQUENCE [LARGE SCALE GENOMIC DNA]</scope>
    <source>
        <strain evidence="4">DSM 44399</strain>
    </source>
</reference>
<protein>
    <submittedName>
        <fullName evidence="3">DAK2 domain-containing protein</fullName>
    </submittedName>
</protein>
<dbReference type="Gene3D" id="1.25.40.340">
    <property type="match status" value="1"/>
</dbReference>
<dbReference type="NCBIfam" id="TIGR03599">
    <property type="entry name" value="YloV"/>
    <property type="match status" value="1"/>
</dbReference>
<feature type="compositionally biased region" description="Basic and acidic residues" evidence="1">
    <location>
        <begin position="344"/>
        <end position="357"/>
    </location>
</feature>
<dbReference type="PROSITE" id="PS51480">
    <property type="entry name" value="DHAL"/>
    <property type="match status" value="1"/>
</dbReference>
<accession>A0ABU2J4J8</accession>
<dbReference type="SUPFAM" id="SSF101473">
    <property type="entry name" value="DhaL-like"/>
    <property type="match status" value="1"/>
</dbReference>
<dbReference type="Pfam" id="PF21645">
    <property type="entry name" value="FakA-like_M"/>
    <property type="match status" value="1"/>
</dbReference>
<dbReference type="Proteomes" id="UP001183176">
    <property type="component" value="Unassembled WGS sequence"/>
</dbReference>
<feature type="compositionally biased region" description="Basic residues" evidence="1">
    <location>
        <begin position="316"/>
        <end position="325"/>
    </location>
</feature>
<feature type="domain" description="DhaL" evidence="2">
    <location>
        <begin position="8"/>
        <end position="205"/>
    </location>
</feature>
<gene>
    <name evidence="3" type="ORF">RM423_00715</name>
</gene>
<dbReference type="InterPro" id="IPR033470">
    <property type="entry name" value="FakA-like_C"/>
</dbReference>
<name>A0ABU2J4J8_9ACTN</name>
<dbReference type="InterPro" id="IPR019986">
    <property type="entry name" value="YloV-like"/>
</dbReference>
<dbReference type="InterPro" id="IPR004007">
    <property type="entry name" value="DhaL_dom"/>
</dbReference>
<dbReference type="Pfam" id="PF13684">
    <property type="entry name" value="FakA-like_C"/>
    <property type="match status" value="1"/>
</dbReference>
<dbReference type="SMART" id="SM01120">
    <property type="entry name" value="Dak2"/>
    <property type="match status" value="1"/>
</dbReference>
<dbReference type="SMART" id="SM01121">
    <property type="entry name" value="Dak1_2"/>
    <property type="match status" value="1"/>
</dbReference>
<organism evidence="3 4">
    <name type="scientific">Jatrophihabitans lederbergiae</name>
    <dbReference type="NCBI Taxonomy" id="3075547"/>
    <lineage>
        <taxon>Bacteria</taxon>
        <taxon>Bacillati</taxon>
        <taxon>Actinomycetota</taxon>
        <taxon>Actinomycetes</taxon>
        <taxon>Jatrophihabitantales</taxon>
        <taxon>Jatrophihabitantaceae</taxon>
        <taxon>Jatrophihabitans</taxon>
    </lineage>
</organism>